<dbReference type="SUPFAM" id="SSF52047">
    <property type="entry name" value="RNI-like"/>
    <property type="match status" value="1"/>
</dbReference>
<dbReference type="EMBL" id="CAJOBH010000370">
    <property type="protein sequence ID" value="CAF3786266.1"/>
    <property type="molecule type" value="Genomic_DNA"/>
</dbReference>
<organism evidence="1 3">
    <name type="scientific">Rotaria magnacalcarata</name>
    <dbReference type="NCBI Taxonomy" id="392030"/>
    <lineage>
        <taxon>Eukaryota</taxon>
        <taxon>Metazoa</taxon>
        <taxon>Spiralia</taxon>
        <taxon>Gnathifera</taxon>
        <taxon>Rotifera</taxon>
        <taxon>Eurotatoria</taxon>
        <taxon>Bdelloidea</taxon>
        <taxon>Philodinida</taxon>
        <taxon>Philodinidae</taxon>
        <taxon>Rotaria</taxon>
    </lineage>
</organism>
<evidence type="ECO:0000313" key="1">
    <source>
        <dbReference type="EMBL" id="CAF1165080.1"/>
    </source>
</evidence>
<accession>A0A814TT83</accession>
<name>A0A814TT83_9BILA</name>
<dbReference type="Proteomes" id="UP000681967">
    <property type="component" value="Unassembled WGS sequence"/>
</dbReference>
<dbReference type="AlphaFoldDB" id="A0A814TT83"/>
<proteinExistence type="predicted"/>
<protein>
    <recommendedName>
        <fullName evidence="4">F-box domain-containing protein</fullName>
    </recommendedName>
</protein>
<sequence length="351" mass="41223">MYPTVLNRIESFSNELLLDIFEYLDAFDLYQAFYGLNYRINNLLQSAQLHIVYDSLQERNSIRHTLLPCMKSSQIRMVSFYNDLNIDSQFLSSTNENLRLVRLHEINPQSTNATFQHIPASNQIKCLSIRERRDYTKRNNSCFLNIVFVDQAHRFKCLVNLSLSLAGFTAVFPTVSIRFLELRRFSISNYYWTIDFLGFLQNNVPNLKSLHFIGNNRLLTMSSGPVLKHITELHMNHSGSSANLQTILSLFPCLCRLHLDQSSSRRSEIINGVQWQMLIESYLPHLKQLTIDFGEGIDEDIVQTFYTGEFWIAKKVMVKMIVNKSQFRYRLVKLIYFGHPWHFKYFHNFNS</sequence>
<reference evidence="1" key="1">
    <citation type="submission" date="2021-02" db="EMBL/GenBank/DDBJ databases">
        <authorList>
            <person name="Nowell W R."/>
        </authorList>
    </citation>
    <scope>NUCLEOTIDE SEQUENCE</scope>
</reference>
<dbReference type="Proteomes" id="UP000663855">
    <property type="component" value="Unassembled WGS sequence"/>
</dbReference>
<evidence type="ECO:0000313" key="2">
    <source>
        <dbReference type="EMBL" id="CAF3786266.1"/>
    </source>
</evidence>
<dbReference type="InterPro" id="IPR032675">
    <property type="entry name" value="LRR_dom_sf"/>
</dbReference>
<dbReference type="Gene3D" id="3.80.10.10">
    <property type="entry name" value="Ribonuclease Inhibitor"/>
    <property type="match status" value="1"/>
</dbReference>
<dbReference type="EMBL" id="CAJNOV010004182">
    <property type="protein sequence ID" value="CAF1165080.1"/>
    <property type="molecule type" value="Genomic_DNA"/>
</dbReference>
<evidence type="ECO:0000313" key="3">
    <source>
        <dbReference type="Proteomes" id="UP000663855"/>
    </source>
</evidence>
<gene>
    <name evidence="2" type="ORF">BYL167_LOCUS2197</name>
    <name evidence="1" type="ORF">CJN711_LOCUS10211</name>
</gene>
<comment type="caution">
    <text evidence="1">The sequence shown here is derived from an EMBL/GenBank/DDBJ whole genome shotgun (WGS) entry which is preliminary data.</text>
</comment>
<evidence type="ECO:0008006" key="4">
    <source>
        <dbReference type="Google" id="ProtNLM"/>
    </source>
</evidence>